<name>A0ABW0YRJ9_9BACI</name>
<keyword evidence="3" id="KW-1185">Reference proteome</keyword>
<sequence>MMAKQITQIEKHNPSQAEEREEAIRTLVDMTADNHESLMLLLEVIKEVKDAEVLDMARGFLRTRDKIGAIAVEQINQPNVHRVVQAGTQAFQFLGKVDPKDMEILLAGVANGLDRTSKGIESDEKLSLWGMAKSLRDPDINASMQTMFGFLKGMGEALNNHKPEADR</sequence>
<accession>A0ABW0YRJ9</accession>
<evidence type="ECO:0000313" key="3">
    <source>
        <dbReference type="Proteomes" id="UP001596142"/>
    </source>
</evidence>
<dbReference type="RefSeq" id="WP_054636666.1">
    <property type="nucleotide sequence ID" value="NZ_JBHSOZ010000005.1"/>
</dbReference>
<comment type="caution">
    <text evidence="2">The sequence shown here is derived from an EMBL/GenBank/DDBJ whole genome shotgun (WGS) entry which is preliminary data.</text>
</comment>
<feature type="region of interest" description="Disordered" evidence="1">
    <location>
        <begin position="1"/>
        <end position="21"/>
    </location>
</feature>
<dbReference type="PANTHER" id="PTHR38433:SF1">
    <property type="entry name" value="DUF1641 DOMAIN-CONTAINING PROTEIN"/>
    <property type="match status" value="1"/>
</dbReference>
<evidence type="ECO:0000313" key="2">
    <source>
        <dbReference type="EMBL" id="MFC5713753.1"/>
    </source>
</evidence>
<dbReference type="InterPro" id="IPR012440">
    <property type="entry name" value="DUF1641"/>
</dbReference>
<dbReference type="PANTHER" id="PTHR38433">
    <property type="match status" value="1"/>
</dbReference>
<organism evidence="2 3">
    <name type="scientific">Thalassorhabdus alkalitolerans</name>
    <dbReference type="NCBI Taxonomy" id="2282697"/>
    <lineage>
        <taxon>Bacteria</taxon>
        <taxon>Bacillati</taxon>
        <taxon>Bacillota</taxon>
        <taxon>Bacilli</taxon>
        <taxon>Bacillales</taxon>
        <taxon>Bacillaceae</taxon>
        <taxon>Thalassorhabdus</taxon>
    </lineage>
</organism>
<reference evidence="3" key="1">
    <citation type="journal article" date="2019" name="Int. J. Syst. Evol. Microbiol.">
        <title>The Global Catalogue of Microorganisms (GCM) 10K type strain sequencing project: providing services to taxonomists for standard genome sequencing and annotation.</title>
        <authorList>
            <consortium name="The Broad Institute Genomics Platform"/>
            <consortium name="The Broad Institute Genome Sequencing Center for Infectious Disease"/>
            <person name="Wu L."/>
            <person name="Ma J."/>
        </authorList>
    </citation>
    <scope>NUCLEOTIDE SEQUENCE [LARGE SCALE GENOMIC DNA]</scope>
    <source>
        <strain evidence="3">CECT 7184</strain>
    </source>
</reference>
<dbReference type="EMBL" id="JBHSOZ010000005">
    <property type="protein sequence ID" value="MFC5713753.1"/>
    <property type="molecule type" value="Genomic_DNA"/>
</dbReference>
<gene>
    <name evidence="2" type="ORF">ACFPU1_13260</name>
</gene>
<dbReference type="Pfam" id="PF07849">
    <property type="entry name" value="DUF1641"/>
    <property type="match status" value="1"/>
</dbReference>
<proteinExistence type="predicted"/>
<evidence type="ECO:0000256" key="1">
    <source>
        <dbReference type="SAM" id="MobiDB-lite"/>
    </source>
</evidence>
<dbReference type="Proteomes" id="UP001596142">
    <property type="component" value="Unassembled WGS sequence"/>
</dbReference>
<protein>
    <submittedName>
        <fullName evidence="2">DUF1641 domain-containing protein</fullName>
    </submittedName>
</protein>